<evidence type="ECO:0000313" key="1">
    <source>
        <dbReference type="EMBL" id="KGG20592.1"/>
    </source>
</evidence>
<dbReference type="Proteomes" id="UP000030392">
    <property type="component" value="Unassembled WGS sequence"/>
</dbReference>
<dbReference type="EMBL" id="JNAX01000011">
    <property type="protein sequence ID" value="KGG20592.1"/>
    <property type="molecule type" value="Genomic_DNA"/>
</dbReference>
<sequence length="76" mass="8369">MKLIFEKLFIVCHVIIPTKELKKIKTDEAAAVVLSGIHLSKIDRGVKNIPPPVPVIPDSKPSIEPVKKITIFEGSL</sequence>
<accession>A0A0A2C509</accession>
<proteinExistence type="predicted"/>
<name>A0A0A2C509_PROMR</name>
<organism evidence="1 2">
    <name type="scientific">Prochlorococcus marinus str. PAC1</name>
    <dbReference type="NCBI Taxonomy" id="59924"/>
    <lineage>
        <taxon>Bacteria</taxon>
        <taxon>Bacillati</taxon>
        <taxon>Cyanobacteriota</taxon>
        <taxon>Cyanophyceae</taxon>
        <taxon>Synechococcales</taxon>
        <taxon>Prochlorococcaceae</taxon>
        <taxon>Prochlorococcus</taxon>
    </lineage>
</organism>
<comment type="caution">
    <text evidence="1">The sequence shown here is derived from an EMBL/GenBank/DDBJ whole genome shotgun (WGS) entry which is preliminary data.</text>
</comment>
<gene>
    <name evidence="1" type="ORF">EV03_1093</name>
</gene>
<dbReference type="AlphaFoldDB" id="A0A0A2C509"/>
<evidence type="ECO:0000313" key="2">
    <source>
        <dbReference type="Proteomes" id="UP000030392"/>
    </source>
</evidence>
<protein>
    <submittedName>
        <fullName evidence="1">Uncharacterized protein</fullName>
    </submittedName>
</protein>
<reference evidence="2" key="1">
    <citation type="journal article" date="2014" name="Sci. Data">
        <title>Genomes of diverse isolates of the marine cyanobacterium Prochlorococcus.</title>
        <authorList>
            <person name="Biller S."/>
            <person name="Berube P."/>
            <person name="Thompson J."/>
            <person name="Kelly L."/>
            <person name="Roggensack S."/>
            <person name="Awad L."/>
            <person name="Roache-Johnson K."/>
            <person name="Ding H."/>
            <person name="Giovannoni S.J."/>
            <person name="Moore L.R."/>
            <person name="Chisholm S.W."/>
        </authorList>
    </citation>
    <scope>NUCLEOTIDE SEQUENCE [LARGE SCALE GENOMIC DNA]</scope>
    <source>
        <strain evidence="2">PAC1</strain>
    </source>
</reference>